<reference evidence="3" key="2">
    <citation type="submission" date="2012-05" db="EMBL/GenBank/DDBJ databases">
        <authorList>
            <person name="Krishnakumar V."/>
            <person name="Cheung F."/>
            <person name="Xiao Y."/>
            <person name="Chan A."/>
            <person name="Moskal W.A."/>
            <person name="Town C.D."/>
        </authorList>
    </citation>
    <scope>NUCLEOTIDE SEQUENCE</scope>
</reference>
<feature type="compositionally biased region" description="Gly residues" evidence="1">
    <location>
        <begin position="109"/>
        <end position="120"/>
    </location>
</feature>
<evidence type="ECO:0000313" key="6">
    <source>
        <dbReference type="Proteomes" id="UP000002051"/>
    </source>
</evidence>
<dbReference type="Proteomes" id="UP000002051">
    <property type="component" value="Unassembled WGS sequence"/>
</dbReference>
<feature type="signal peptide" evidence="2">
    <location>
        <begin position="1"/>
        <end position="22"/>
    </location>
</feature>
<reference evidence="4 6" key="1">
    <citation type="journal article" date="2011" name="Nature">
        <title>The Medicago genome provides insight into the evolution of rhizobial symbioses.</title>
        <authorList>
            <person name="Young N.D."/>
            <person name="Debelle F."/>
            <person name="Oldroyd G.E."/>
            <person name="Geurts R."/>
            <person name="Cannon S.B."/>
            <person name="Udvardi M.K."/>
            <person name="Benedito V.A."/>
            <person name="Mayer K.F."/>
            <person name="Gouzy J."/>
            <person name="Schoof H."/>
            <person name="Van de Peer Y."/>
            <person name="Proost S."/>
            <person name="Cook D.R."/>
            <person name="Meyers B.C."/>
            <person name="Spannagl M."/>
            <person name="Cheung F."/>
            <person name="De Mita S."/>
            <person name="Krishnakumar V."/>
            <person name="Gundlach H."/>
            <person name="Zhou S."/>
            <person name="Mudge J."/>
            <person name="Bharti A.K."/>
            <person name="Murray J.D."/>
            <person name="Naoumkina M.A."/>
            <person name="Rosen B."/>
            <person name="Silverstein K.A."/>
            <person name="Tang H."/>
            <person name="Rombauts S."/>
            <person name="Zhao P.X."/>
            <person name="Zhou P."/>
            <person name="Barbe V."/>
            <person name="Bardou P."/>
            <person name="Bechner M."/>
            <person name="Bellec A."/>
            <person name="Berger A."/>
            <person name="Berges H."/>
            <person name="Bidwell S."/>
            <person name="Bisseling T."/>
            <person name="Choisne N."/>
            <person name="Couloux A."/>
            <person name="Denny R."/>
            <person name="Deshpande S."/>
            <person name="Dai X."/>
            <person name="Doyle J.J."/>
            <person name="Dudez A.M."/>
            <person name="Farmer A.D."/>
            <person name="Fouteau S."/>
            <person name="Franken C."/>
            <person name="Gibelin C."/>
            <person name="Gish J."/>
            <person name="Goldstein S."/>
            <person name="Gonzalez A.J."/>
            <person name="Green P.J."/>
            <person name="Hallab A."/>
            <person name="Hartog M."/>
            <person name="Hua A."/>
            <person name="Humphray S.J."/>
            <person name="Jeong D.H."/>
            <person name="Jing Y."/>
            <person name="Jocker A."/>
            <person name="Kenton S.M."/>
            <person name="Kim D.J."/>
            <person name="Klee K."/>
            <person name="Lai H."/>
            <person name="Lang C."/>
            <person name="Lin S."/>
            <person name="Macmil S.L."/>
            <person name="Magdelenat G."/>
            <person name="Matthews L."/>
            <person name="McCorrison J."/>
            <person name="Monaghan E.L."/>
            <person name="Mun J.H."/>
            <person name="Najar F.Z."/>
            <person name="Nicholson C."/>
            <person name="Noirot C."/>
            <person name="O'Bleness M."/>
            <person name="Paule C.R."/>
            <person name="Poulain J."/>
            <person name="Prion F."/>
            <person name="Qin B."/>
            <person name="Qu C."/>
            <person name="Retzel E.F."/>
            <person name="Riddle C."/>
            <person name="Sallet E."/>
            <person name="Samain S."/>
            <person name="Samson N."/>
            <person name="Sanders I."/>
            <person name="Saurat O."/>
            <person name="Scarpelli C."/>
            <person name="Schiex T."/>
            <person name="Segurens B."/>
            <person name="Severin A.J."/>
            <person name="Sherrier D.J."/>
            <person name="Shi R."/>
            <person name="Sims S."/>
            <person name="Singer S.R."/>
            <person name="Sinharoy S."/>
            <person name="Sterck L."/>
            <person name="Viollet A."/>
            <person name="Wang B.B."/>
            <person name="Wang K."/>
            <person name="Wang M."/>
            <person name="Wang X."/>
            <person name="Warfsmann J."/>
            <person name="Weissenbach J."/>
            <person name="White D.D."/>
            <person name="White J.D."/>
            <person name="Wiley G.B."/>
            <person name="Wincker P."/>
            <person name="Xing Y."/>
            <person name="Yang L."/>
            <person name="Yao Z."/>
            <person name="Ying F."/>
            <person name="Zhai J."/>
            <person name="Zhou L."/>
            <person name="Zuber A."/>
            <person name="Denarie J."/>
            <person name="Dixon R.A."/>
            <person name="May G.D."/>
            <person name="Schwartz D.C."/>
            <person name="Rogers J."/>
            <person name="Quetier F."/>
            <person name="Town C.D."/>
            <person name="Roe B.A."/>
        </authorList>
    </citation>
    <scope>NUCLEOTIDE SEQUENCE [LARGE SCALE GENOMIC DNA]</scope>
    <source>
        <strain evidence="4">A17</strain>
        <strain evidence="5 6">cv. Jemalong A17</strain>
    </source>
</reference>
<evidence type="ECO:0000313" key="3">
    <source>
        <dbReference type="EMBL" id="AFK36812.1"/>
    </source>
</evidence>
<evidence type="ECO:0000256" key="2">
    <source>
        <dbReference type="SAM" id="SignalP"/>
    </source>
</evidence>
<reference evidence="5" key="4">
    <citation type="submission" date="2015-06" db="UniProtKB">
        <authorList>
            <consortium name="EnsemblPlants"/>
        </authorList>
    </citation>
    <scope>IDENTIFICATION</scope>
    <source>
        <strain evidence="5">cv. Jemalong A17</strain>
    </source>
</reference>
<reference evidence="4 6" key="3">
    <citation type="journal article" date="2014" name="BMC Genomics">
        <title>An improved genome release (version Mt4.0) for the model legume Medicago truncatula.</title>
        <authorList>
            <person name="Tang H."/>
            <person name="Krishnakumar V."/>
            <person name="Bidwell S."/>
            <person name="Rosen B."/>
            <person name="Chan A."/>
            <person name="Zhou S."/>
            <person name="Gentzbittel L."/>
            <person name="Childs K.L."/>
            <person name="Yandell M."/>
            <person name="Gundlach H."/>
            <person name="Mayer K.F."/>
            <person name="Schwartz D.C."/>
            <person name="Town C.D."/>
        </authorList>
    </citation>
    <scope>GENOME REANNOTATION</scope>
    <source>
        <strain evidence="4">A17</strain>
        <strain evidence="5 6">cv. Jemalong A17</strain>
    </source>
</reference>
<keyword evidence="2" id="KW-0732">Signal</keyword>
<keyword evidence="6" id="KW-1185">Reference proteome</keyword>
<feature type="region of interest" description="Disordered" evidence="1">
    <location>
        <begin position="79"/>
        <end position="140"/>
    </location>
</feature>
<feature type="chain" id="PRO_5014579638" evidence="2">
    <location>
        <begin position="23"/>
        <end position="140"/>
    </location>
</feature>
<sequence length="140" mass="14806">MKTKPLIFVFFVCSLIIITVVAIDSSKGGNQFGETENSQANFGVERVEGGHNGDHEGGNVDGFLGKVINWLEDRGILGEGRKREARRKGRGRNEAGLGGGTEYSSGRGQNYGRGGGGGGNEEVWEGGVHKGEENEEPGLG</sequence>
<evidence type="ECO:0000313" key="4">
    <source>
        <dbReference type="EMBL" id="KEH16470.1"/>
    </source>
</evidence>
<dbReference type="EnsemblPlants" id="KEH16470">
    <property type="protein sequence ID" value="KEH16470"/>
    <property type="gene ID" value="MTR_0174s0090"/>
</dbReference>
<accession>I3S970</accession>
<dbReference type="EMBL" id="KL402899">
    <property type="protein sequence ID" value="KEH16470.1"/>
    <property type="molecule type" value="Genomic_DNA"/>
</dbReference>
<dbReference type="KEGG" id="mtr:25480551"/>
<dbReference type="AlphaFoldDB" id="I3S970"/>
<dbReference type="EMBL" id="BT137017">
    <property type="protein sequence ID" value="AFK36812.1"/>
    <property type="molecule type" value="mRNA"/>
</dbReference>
<protein>
    <submittedName>
        <fullName evidence="4">Nodule-specific Glycine Rich Peptide</fullName>
    </submittedName>
</protein>
<evidence type="ECO:0000313" key="5">
    <source>
        <dbReference type="EnsemblPlants" id="KEH16470"/>
    </source>
</evidence>
<gene>
    <name evidence="5" type="primary">25480551</name>
    <name evidence="4" type="ORF">MTR_0174s0090</name>
</gene>
<name>I3S970_MEDTR</name>
<proteinExistence type="evidence at transcript level"/>
<organism evidence="3">
    <name type="scientific">Medicago truncatula</name>
    <name type="common">Barrel medic</name>
    <name type="synonym">Medicago tribuloides</name>
    <dbReference type="NCBI Taxonomy" id="3880"/>
    <lineage>
        <taxon>Eukaryota</taxon>
        <taxon>Viridiplantae</taxon>
        <taxon>Streptophyta</taxon>
        <taxon>Embryophyta</taxon>
        <taxon>Tracheophyta</taxon>
        <taxon>Spermatophyta</taxon>
        <taxon>Magnoliopsida</taxon>
        <taxon>eudicotyledons</taxon>
        <taxon>Gunneridae</taxon>
        <taxon>Pentapetalae</taxon>
        <taxon>rosids</taxon>
        <taxon>fabids</taxon>
        <taxon>Fabales</taxon>
        <taxon>Fabaceae</taxon>
        <taxon>Papilionoideae</taxon>
        <taxon>50 kb inversion clade</taxon>
        <taxon>NPAAA clade</taxon>
        <taxon>Hologalegina</taxon>
        <taxon>IRL clade</taxon>
        <taxon>Trifolieae</taxon>
        <taxon>Medicago</taxon>
    </lineage>
</organism>
<evidence type="ECO:0000256" key="1">
    <source>
        <dbReference type="SAM" id="MobiDB-lite"/>
    </source>
</evidence>